<protein>
    <submittedName>
        <fullName evidence="2">Uncharacterized protein</fullName>
    </submittedName>
</protein>
<gene>
    <name evidence="2" type="ORF">GCM10020221_18310</name>
</gene>
<name>A0ABN3WQC4_STRTU</name>
<reference evidence="2 3" key="1">
    <citation type="journal article" date="2019" name="Int. J. Syst. Evol. Microbiol.">
        <title>The Global Catalogue of Microorganisms (GCM) 10K type strain sequencing project: providing services to taxonomists for standard genome sequencing and annotation.</title>
        <authorList>
            <consortium name="The Broad Institute Genomics Platform"/>
            <consortium name="The Broad Institute Genome Sequencing Center for Infectious Disease"/>
            <person name="Wu L."/>
            <person name="Ma J."/>
        </authorList>
    </citation>
    <scope>NUCLEOTIDE SEQUENCE [LARGE SCALE GENOMIC DNA]</scope>
    <source>
        <strain evidence="2 3">JCM 4087</strain>
    </source>
</reference>
<evidence type="ECO:0000256" key="1">
    <source>
        <dbReference type="SAM" id="MobiDB-lite"/>
    </source>
</evidence>
<organism evidence="2 3">
    <name type="scientific">Streptomyces thioluteus</name>
    <dbReference type="NCBI Taxonomy" id="66431"/>
    <lineage>
        <taxon>Bacteria</taxon>
        <taxon>Bacillati</taxon>
        <taxon>Actinomycetota</taxon>
        <taxon>Actinomycetes</taxon>
        <taxon>Kitasatosporales</taxon>
        <taxon>Streptomycetaceae</taxon>
        <taxon>Streptomyces</taxon>
    </lineage>
</organism>
<proteinExistence type="predicted"/>
<keyword evidence="3" id="KW-1185">Reference proteome</keyword>
<evidence type="ECO:0000313" key="2">
    <source>
        <dbReference type="EMBL" id="GAA2922511.1"/>
    </source>
</evidence>
<comment type="caution">
    <text evidence="2">The sequence shown here is derived from an EMBL/GenBank/DDBJ whole genome shotgun (WGS) entry which is preliminary data.</text>
</comment>
<dbReference type="Proteomes" id="UP001501102">
    <property type="component" value="Unassembled WGS sequence"/>
</dbReference>
<feature type="compositionally biased region" description="Basic and acidic residues" evidence="1">
    <location>
        <begin position="1"/>
        <end position="15"/>
    </location>
</feature>
<evidence type="ECO:0000313" key="3">
    <source>
        <dbReference type="Proteomes" id="UP001501102"/>
    </source>
</evidence>
<sequence>MRAHETRAMADDGDRGAGGPRIMRRGQVGEWREWIGDAALAARFRDPALVATAARFGYRLTDTPTATATTDTSEGTA</sequence>
<accession>A0ABN3WQC4</accession>
<feature type="region of interest" description="Disordered" evidence="1">
    <location>
        <begin position="1"/>
        <end position="24"/>
    </location>
</feature>
<dbReference type="EMBL" id="BAAAXZ010000069">
    <property type="protein sequence ID" value="GAA2922511.1"/>
    <property type="molecule type" value="Genomic_DNA"/>
</dbReference>